<name>A0A401TNU4_CHIPU</name>
<reference evidence="1 2" key="1">
    <citation type="journal article" date="2018" name="Nat. Ecol. Evol.">
        <title>Shark genomes provide insights into elasmobranch evolution and the origin of vertebrates.</title>
        <authorList>
            <person name="Hara Y"/>
            <person name="Yamaguchi K"/>
            <person name="Onimaru K"/>
            <person name="Kadota M"/>
            <person name="Koyanagi M"/>
            <person name="Keeley SD"/>
            <person name="Tatsumi K"/>
            <person name="Tanaka K"/>
            <person name="Motone F"/>
            <person name="Kageyama Y"/>
            <person name="Nozu R"/>
            <person name="Adachi N"/>
            <person name="Nishimura O"/>
            <person name="Nakagawa R"/>
            <person name="Tanegashima C"/>
            <person name="Kiyatake I"/>
            <person name="Matsumoto R"/>
            <person name="Murakumo K"/>
            <person name="Nishida K"/>
            <person name="Terakita A"/>
            <person name="Kuratani S"/>
            <person name="Sato K"/>
            <person name="Hyodo S Kuraku.S."/>
        </authorList>
    </citation>
    <scope>NUCLEOTIDE SEQUENCE [LARGE SCALE GENOMIC DNA]</scope>
</reference>
<feature type="non-terminal residue" evidence="1">
    <location>
        <position position="1"/>
    </location>
</feature>
<dbReference type="AlphaFoldDB" id="A0A401TNU4"/>
<evidence type="ECO:0000313" key="1">
    <source>
        <dbReference type="EMBL" id="GCC44299.1"/>
    </source>
</evidence>
<protein>
    <submittedName>
        <fullName evidence="1">Uncharacterized protein</fullName>
    </submittedName>
</protein>
<gene>
    <name evidence="1" type="ORF">chiPu_0028741</name>
</gene>
<comment type="caution">
    <text evidence="1">The sequence shown here is derived from an EMBL/GenBank/DDBJ whole genome shotgun (WGS) entry which is preliminary data.</text>
</comment>
<dbReference type="Proteomes" id="UP000287033">
    <property type="component" value="Unassembled WGS sequence"/>
</dbReference>
<sequence length="76" mass="8236">GGGSECSPRAGVKVIRSGTTLGVGPGYTEPPGERDIRQEIGSWLKVYSLWKFFFRTINLSKGFITSLKIGGLPAHR</sequence>
<organism evidence="1 2">
    <name type="scientific">Chiloscyllium punctatum</name>
    <name type="common">Brownbanded bambooshark</name>
    <name type="synonym">Hemiscyllium punctatum</name>
    <dbReference type="NCBI Taxonomy" id="137246"/>
    <lineage>
        <taxon>Eukaryota</taxon>
        <taxon>Metazoa</taxon>
        <taxon>Chordata</taxon>
        <taxon>Craniata</taxon>
        <taxon>Vertebrata</taxon>
        <taxon>Chondrichthyes</taxon>
        <taxon>Elasmobranchii</taxon>
        <taxon>Galeomorphii</taxon>
        <taxon>Galeoidea</taxon>
        <taxon>Orectolobiformes</taxon>
        <taxon>Hemiscylliidae</taxon>
        <taxon>Chiloscyllium</taxon>
    </lineage>
</organism>
<proteinExistence type="predicted"/>
<evidence type="ECO:0000313" key="2">
    <source>
        <dbReference type="Proteomes" id="UP000287033"/>
    </source>
</evidence>
<keyword evidence="2" id="KW-1185">Reference proteome</keyword>
<dbReference type="EMBL" id="BEZZ01138897">
    <property type="protein sequence ID" value="GCC44299.1"/>
    <property type="molecule type" value="Genomic_DNA"/>
</dbReference>
<accession>A0A401TNU4</accession>